<gene>
    <name evidence="2" type="ORF">B0H41_002600</name>
</gene>
<reference evidence="2" key="2">
    <citation type="journal article" date="2022" name="Nat. Biotechnol.">
        <title>Carbon-negative production of acetone and isopropanol by gas fermentation at industrial pilot scale.</title>
        <authorList>
            <person name="Liew F.E."/>
            <person name="Nogle R."/>
            <person name="Abdalla T."/>
            <person name="Rasor B.J."/>
            <person name="Canter C."/>
            <person name="Jensen R.O."/>
            <person name="Wang L."/>
            <person name="Strutz J."/>
            <person name="Chirania P."/>
            <person name="De Tissera S."/>
            <person name="Mueller A.P."/>
            <person name="Ruan Z."/>
            <person name="Gao A."/>
            <person name="Tran L."/>
            <person name="Engle N.L."/>
            <person name="Bromley J.C."/>
            <person name="Daniell J."/>
            <person name="Conrado R."/>
            <person name="Tschaplinski T.J."/>
            <person name="Giannone R.J."/>
            <person name="Hettich R.L."/>
            <person name="Karim A.S."/>
            <person name="Simpson S.D."/>
            <person name="Brown S.D."/>
            <person name="Leang C."/>
            <person name="Jewett M.C."/>
            <person name="Kopke M."/>
        </authorList>
    </citation>
    <scope>NUCLEOTIDE SEQUENCE</scope>
    <source>
        <strain evidence="2">DJ080</strain>
    </source>
</reference>
<dbReference type="InterPro" id="IPR009057">
    <property type="entry name" value="Homeodomain-like_sf"/>
</dbReference>
<dbReference type="EMBL" id="JABSWW010000001">
    <property type="protein sequence ID" value="NRT88921.1"/>
    <property type="molecule type" value="Genomic_DNA"/>
</dbReference>
<comment type="caution">
    <text evidence="2">The sequence shown here is derived from an EMBL/GenBank/DDBJ whole genome shotgun (WGS) entry which is preliminary data.</text>
</comment>
<dbReference type="Proteomes" id="UP001193748">
    <property type="component" value="Unassembled WGS sequence"/>
</dbReference>
<evidence type="ECO:0000313" key="2">
    <source>
        <dbReference type="EMBL" id="NRT88921.1"/>
    </source>
</evidence>
<dbReference type="SUPFAM" id="SSF46689">
    <property type="entry name" value="Homeodomain-like"/>
    <property type="match status" value="1"/>
</dbReference>
<proteinExistence type="predicted"/>
<dbReference type="AlphaFoldDB" id="A0AAX0B153"/>
<sequence length="58" mass="6833">MNGWVQKYKESPEAPFPGSGHLKPEDERMRKLEKEIRDLKEENEILKKAAAYFAKNQK</sequence>
<protein>
    <submittedName>
        <fullName evidence="2">Transposase-like protein</fullName>
    </submittedName>
</protein>
<evidence type="ECO:0000313" key="3">
    <source>
        <dbReference type="Proteomes" id="UP001193748"/>
    </source>
</evidence>
<reference evidence="2" key="1">
    <citation type="submission" date="2020-05" db="EMBL/GenBank/DDBJ databases">
        <authorList>
            <person name="Brown S."/>
            <person name="Huntemann M."/>
            <person name="Clum A."/>
            <person name="Spunde A."/>
            <person name="Palaniappan K."/>
            <person name="Ritter S."/>
            <person name="Mikhailova N."/>
            <person name="Chen I.-M."/>
            <person name="Stamatis D."/>
            <person name="Reddy T."/>
            <person name="O'Malley R."/>
            <person name="Daum C."/>
            <person name="Shapiro N."/>
            <person name="Ivanova N."/>
            <person name="Kyrpides N."/>
            <person name="Woyke T."/>
        </authorList>
    </citation>
    <scope>NUCLEOTIDE SEQUENCE</scope>
    <source>
        <strain evidence="2">DJ080</strain>
    </source>
</reference>
<accession>A0AAX0B153</accession>
<evidence type="ECO:0000256" key="1">
    <source>
        <dbReference type="SAM" id="MobiDB-lite"/>
    </source>
</evidence>
<feature type="region of interest" description="Disordered" evidence="1">
    <location>
        <begin position="1"/>
        <end position="28"/>
    </location>
</feature>
<organism evidence="2 3">
    <name type="scientific">Clostridium beijerinckii</name>
    <name type="common">Clostridium MP</name>
    <dbReference type="NCBI Taxonomy" id="1520"/>
    <lineage>
        <taxon>Bacteria</taxon>
        <taxon>Bacillati</taxon>
        <taxon>Bacillota</taxon>
        <taxon>Clostridia</taxon>
        <taxon>Eubacteriales</taxon>
        <taxon>Clostridiaceae</taxon>
        <taxon>Clostridium</taxon>
    </lineage>
</organism>
<name>A0AAX0B153_CLOBE</name>